<dbReference type="Proteomes" id="UP000266172">
    <property type="component" value="Unassembled WGS sequence"/>
</dbReference>
<gene>
    <name evidence="1" type="ORF">DWX93_03570</name>
</gene>
<organism evidence="1 2">
    <name type="scientific">Roseburia hominis</name>
    <dbReference type="NCBI Taxonomy" id="301301"/>
    <lineage>
        <taxon>Bacteria</taxon>
        <taxon>Bacillati</taxon>
        <taxon>Bacillota</taxon>
        <taxon>Clostridia</taxon>
        <taxon>Lachnospirales</taxon>
        <taxon>Lachnospiraceae</taxon>
        <taxon>Roseburia</taxon>
    </lineage>
</organism>
<proteinExistence type="predicted"/>
<reference evidence="1 2" key="1">
    <citation type="submission" date="2018-08" db="EMBL/GenBank/DDBJ databases">
        <title>A genome reference for cultivated species of the human gut microbiota.</title>
        <authorList>
            <person name="Zou Y."/>
            <person name="Xue W."/>
            <person name="Luo G."/>
        </authorList>
    </citation>
    <scope>NUCLEOTIDE SEQUENCE [LARGE SCALE GENOMIC DNA]</scope>
    <source>
        <strain evidence="1 2">AF22-12AC</strain>
    </source>
</reference>
<dbReference type="EMBL" id="QRVL01000001">
    <property type="protein sequence ID" value="RGS42413.1"/>
    <property type="molecule type" value="Genomic_DNA"/>
</dbReference>
<name>A0A395VAJ9_9FIRM</name>
<evidence type="ECO:0008006" key="3">
    <source>
        <dbReference type="Google" id="ProtNLM"/>
    </source>
</evidence>
<sequence length="395" mass="45656">MDDEDSLIRDRQNDMGENEMKPDYYDEFQCIADACSLTCCQEWKIAVDRKTAAAWKKTETPEGVRPKRRTLSDYTKKCGDGRIITLDEKMRCPFLDERKLCRLVLTYGDAVLSETCTLFPREKHEVAAGITEYSLMPCCPAVVDLLWGRECIRFSDEADSASYGAYEAVYGVRKRFLTIMSDRAYRPVQSLCMLFYMALDLCDAGTSWKAEVSKYGDVHFRKELADAVEHAGVDCMAAFVERNELFLDLAENYRKEGLYRAFLTPAAEEAERIAEDYGKIRKVDLAAFAQAFSPYEALMRCYLQSEIFSECLGEPDDVEYVTVKLQWIALEYAAIRHAAFLCWHREDALSYETMRSCMVILSRMLGYEDEDIWEYLENSFERLIWDWGYFALVVS</sequence>
<comment type="caution">
    <text evidence="1">The sequence shown here is derived from an EMBL/GenBank/DDBJ whole genome shotgun (WGS) entry which is preliminary data.</text>
</comment>
<dbReference type="NCBIfam" id="NF038110">
    <property type="entry name" value="Lys_methyl_FliB"/>
    <property type="match status" value="1"/>
</dbReference>
<evidence type="ECO:0000313" key="2">
    <source>
        <dbReference type="Proteomes" id="UP000266172"/>
    </source>
</evidence>
<evidence type="ECO:0000313" key="1">
    <source>
        <dbReference type="EMBL" id="RGS42413.1"/>
    </source>
</evidence>
<protein>
    <recommendedName>
        <fullName evidence="3">Flagellin lysine-N-methylase</fullName>
    </recommendedName>
</protein>
<dbReference type="AlphaFoldDB" id="A0A395VAJ9"/>
<accession>A0A395VAJ9</accession>